<dbReference type="PANTHER" id="PTHR47966:SF2">
    <property type="entry name" value="ASPERGILLOPEPSIN-1-RELATED"/>
    <property type="match status" value="1"/>
</dbReference>
<dbReference type="PANTHER" id="PTHR47966">
    <property type="entry name" value="BETA-SITE APP-CLEAVING ENZYME, ISOFORM A-RELATED"/>
    <property type="match status" value="1"/>
</dbReference>
<dbReference type="OrthoDB" id="2747330at2759"/>
<keyword evidence="2 5" id="KW-0645">Protease</keyword>
<dbReference type="InterPro" id="IPR034163">
    <property type="entry name" value="Aspergillopepsin-like_cat_dom"/>
</dbReference>
<keyword evidence="4 5" id="KW-0378">Hydrolase</keyword>
<dbReference type="AlphaFoldDB" id="H0EMW6"/>
<dbReference type="Proteomes" id="UP000005446">
    <property type="component" value="Unassembled WGS sequence"/>
</dbReference>
<proteinExistence type="inferred from homology"/>
<evidence type="ECO:0000259" key="7">
    <source>
        <dbReference type="PROSITE" id="PS51767"/>
    </source>
</evidence>
<dbReference type="InterPro" id="IPR001969">
    <property type="entry name" value="Aspartic_peptidase_AS"/>
</dbReference>
<dbReference type="InterPro" id="IPR001461">
    <property type="entry name" value="Aspartic_peptidase_A1"/>
</dbReference>
<dbReference type="HOGENOM" id="CLU_013253_0_1_1"/>
<feature type="chain" id="PRO_5003532617" evidence="6">
    <location>
        <begin position="17"/>
        <end position="407"/>
    </location>
</feature>
<feature type="domain" description="Peptidase A1" evidence="7">
    <location>
        <begin position="99"/>
        <end position="404"/>
    </location>
</feature>
<dbReference type="PROSITE" id="PS51767">
    <property type="entry name" value="PEPTIDASE_A1"/>
    <property type="match status" value="1"/>
</dbReference>
<evidence type="ECO:0000256" key="1">
    <source>
        <dbReference type="ARBA" id="ARBA00007447"/>
    </source>
</evidence>
<evidence type="ECO:0000256" key="2">
    <source>
        <dbReference type="ARBA" id="ARBA00022670"/>
    </source>
</evidence>
<keyword evidence="6" id="KW-0732">Signal</keyword>
<evidence type="ECO:0000313" key="9">
    <source>
        <dbReference type="Proteomes" id="UP000005446"/>
    </source>
</evidence>
<evidence type="ECO:0000256" key="4">
    <source>
        <dbReference type="ARBA" id="ARBA00022801"/>
    </source>
</evidence>
<sequence length="407" mass="42330">MLSVVTLLALAAAVQSAPAPPSIQSVPAPEIIGATQFTAPAVKNPAYVRNGTAALLKAYAKHNLVPTQEFSAAFLAELSQLKKRQDSSATAVPYQGAEYLVSTTVGGQKLNLDFDTGSADLWVFSSSLSTASKQGHNVYTASKSSTYKSLSGYTWSIQYADGSGASGTVGTDTVTIGGTTVKNQAVELATKVSSSFVSDGSDGLVGLSFSNINTVQPVQQKTFFDNAKSSLASPLFAAYLPLNANGAYDFGYLDTTKYSGTPVYAAVSSAGGFWEFPSTSYKVGSTVHSTSSSVTGIADTGTTLILMTDAVVSAYYAQVSGAKNTADGYTFPCSATLPSLSFRIGSTSYATIPGKLLNFQVYSGSTCYGSLQSVGGGSQHIYGDVFFNAYYGIFDASQPRFGFAAIK</sequence>
<dbReference type="Pfam" id="PF00026">
    <property type="entry name" value="Asp"/>
    <property type="match status" value="1"/>
</dbReference>
<name>H0EMW6_GLAL7</name>
<evidence type="ECO:0000256" key="5">
    <source>
        <dbReference type="RuleBase" id="RU000454"/>
    </source>
</evidence>
<protein>
    <submittedName>
        <fullName evidence="8">Putative endothiapepsin</fullName>
    </submittedName>
</protein>
<dbReference type="InterPro" id="IPR033121">
    <property type="entry name" value="PEPTIDASE_A1"/>
</dbReference>
<dbReference type="PRINTS" id="PR00792">
    <property type="entry name" value="PEPSIN"/>
</dbReference>
<reference evidence="8 9" key="1">
    <citation type="journal article" date="2012" name="Eukaryot. Cell">
        <title>Genome sequence of the fungus Glarea lozoyensis: the first genome sequence of a species from the Helotiaceae family.</title>
        <authorList>
            <person name="Youssar L."/>
            <person name="Gruening B.A."/>
            <person name="Erxleben A."/>
            <person name="Guenther S."/>
            <person name="Huettel W."/>
        </authorList>
    </citation>
    <scope>NUCLEOTIDE SEQUENCE [LARGE SCALE GENOMIC DNA]</scope>
    <source>
        <strain evidence="9">ATCC 74030 / MF5533</strain>
    </source>
</reference>
<dbReference type="GO" id="GO:0006508">
    <property type="term" value="P:proteolysis"/>
    <property type="evidence" value="ECO:0007669"/>
    <property type="project" value="UniProtKB-KW"/>
</dbReference>
<gene>
    <name evidence="8" type="ORF">M7I_3965</name>
</gene>
<dbReference type="InParanoid" id="H0EMW6"/>
<dbReference type="InterPro" id="IPR021109">
    <property type="entry name" value="Peptidase_aspartic_dom_sf"/>
</dbReference>
<dbReference type="PROSITE" id="PS00141">
    <property type="entry name" value="ASP_PROTEASE"/>
    <property type="match status" value="1"/>
</dbReference>
<dbReference type="Gene3D" id="2.40.70.10">
    <property type="entry name" value="Acid Proteases"/>
    <property type="match status" value="2"/>
</dbReference>
<organism evidence="8 9">
    <name type="scientific">Glarea lozoyensis (strain ATCC 74030 / MF5533)</name>
    <dbReference type="NCBI Taxonomy" id="1104152"/>
    <lineage>
        <taxon>Eukaryota</taxon>
        <taxon>Fungi</taxon>
        <taxon>Dikarya</taxon>
        <taxon>Ascomycota</taxon>
        <taxon>Pezizomycotina</taxon>
        <taxon>Leotiomycetes</taxon>
        <taxon>Helotiales</taxon>
        <taxon>Helotiaceae</taxon>
        <taxon>Glarea</taxon>
    </lineage>
</organism>
<dbReference type="CDD" id="cd06097">
    <property type="entry name" value="Aspergillopepsin_like"/>
    <property type="match status" value="1"/>
</dbReference>
<evidence type="ECO:0000313" key="8">
    <source>
        <dbReference type="EMBL" id="EHL00195.1"/>
    </source>
</evidence>
<dbReference type="GO" id="GO:0004190">
    <property type="term" value="F:aspartic-type endopeptidase activity"/>
    <property type="evidence" value="ECO:0007669"/>
    <property type="project" value="UniProtKB-KW"/>
</dbReference>
<evidence type="ECO:0000256" key="3">
    <source>
        <dbReference type="ARBA" id="ARBA00022750"/>
    </source>
</evidence>
<accession>H0EMW6</accession>
<keyword evidence="3 5" id="KW-0064">Aspartyl protease</keyword>
<comment type="similarity">
    <text evidence="1 5">Belongs to the peptidase A1 family.</text>
</comment>
<feature type="signal peptide" evidence="6">
    <location>
        <begin position="1"/>
        <end position="16"/>
    </location>
</feature>
<keyword evidence="9" id="KW-1185">Reference proteome</keyword>
<dbReference type="SUPFAM" id="SSF50630">
    <property type="entry name" value="Acid proteases"/>
    <property type="match status" value="1"/>
</dbReference>
<dbReference type="FunFam" id="2.40.70.10:FF:000026">
    <property type="entry name" value="Endothiapepsin"/>
    <property type="match status" value="1"/>
</dbReference>
<dbReference type="EMBL" id="AGUE01000094">
    <property type="protein sequence ID" value="EHL00195.1"/>
    <property type="molecule type" value="Genomic_DNA"/>
</dbReference>
<evidence type="ECO:0000256" key="6">
    <source>
        <dbReference type="SAM" id="SignalP"/>
    </source>
</evidence>
<comment type="caution">
    <text evidence="8">The sequence shown here is derived from an EMBL/GenBank/DDBJ whole genome shotgun (WGS) entry which is preliminary data.</text>
</comment>